<reference evidence="5 6" key="1">
    <citation type="submission" date="2018-08" db="EMBL/GenBank/DDBJ databases">
        <title>Genomic Encyclopedia of Archaeal and Bacterial Type Strains, Phase II (KMG-II): from individual species to whole genera.</title>
        <authorList>
            <person name="Goeker M."/>
        </authorList>
    </citation>
    <scope>NUCLEOTIDE SEQUENCE [LARGE SCALE GENOMIC DNA]</scope>
    <source>
        <strain evidence="5 6">ATCC 27112</strain>
    </source>
</reference>
<feature type="transmembrane region" description="Helical" evidence="4">
    <location>
        <begin position="6"/>
        <end position="34"/>
    </location>
</feature>
<protein>
    <submittedName>
        <fullName evidence="5">Cellulose synthase/poly-beta-1,6-N-acetylglucosamine synthase-like glycosyltransferase</fullName>
    </submittedName>
</protein>
<keyword evidence="2" id="KW-0328">Glycosyltransferase</keyword>
<dbReference type="CDD" id="cd06438">
    <property type="entry name" value="EpsO_like"/>
    <property type="match status" value="1"/>
</dbReference>
<evidence type="ECO:0000256" key="3">
    <source>
        <dbReference type="ARBA" id="ARBA00022679"/>
    </source>
</evidence>
<keyword evidence="4" id="KW-0472">Membrane</keyword>
<evidence type="ECO:0000256" key="4">
    <source>
        <dbReference type="SAM" id="Phobius"/>
    </source>
</evidence>
<feature type="transmembrane region" description="Helical" evidence="4">
    <location>
        <begin position="365"/>
        <end position="391"/>
    </location>
</feature>
<dbReference type="PANTHER" id="PTHR43630">
    <property type="entry name" value="POLY-BETA-1,6-N-ACETYL-D-GLUCOSAMINE SYNTHASE"/>
    <property type="match status" value="1"/>
</dbReference>
<dbReference type="InParanoid" id="A0A397RPD6"/>
<dbReference type="FunCoup" id="A0A397RPD6">
    <property type="interactions" value="129"/>
</dbReference>
<feature type="transmembrane region" description="Helical" evidence="4">
    <location>
        <begin position="311"/>
        <end position="336"/>
    </location>
</feature>
<dbReference type="Gene3D" id="3.90.550.10">
    <property type="entry name" value="Spore Coat Polysaccharide Biosynthesis Protein SpsA, Chain A"/>
    <property type="match status" value="1"/>
</dbReference>
<dbReference type="GO" id="GO:0016757">
    <property type="term" value="F:glycosyltransferase activity"/>
    <property type="evidence" value="ECO:0007669"/>
    <property type="project" value="UniProtKB-KW"/>
</dbReference>
<comment type="similarity">
    <text evidence="1">Belongs to the glycosyltransferase 2 family.</text>
</comment>
<evidence type="ECO:0000256" key="1">
    <source>
        <dbReference type="ARBA" id="ARBA00006739"/>
    </source>
</evidence>
<dbReference type="SUPFAM" id="SSF53448">
    <property type="entry name" value="Nucleotide-diphospho-sugar transferases"/>
    <property type="match status" value="1"/>
</dbReference>
<dbReference type="OrthoDB" id="9797391at2"/>
<accession>A0A397RPD6</accession>
<gene>
    <name evidence="5" type="ORF">EI71_01434</name>
</gene>
<dbReference type="RefSeq" id="WP_119016557.1">
    <property type="nucleotide sequence ID" value="NZ_QXEV01000017.1"/>
</dbReference>
<comment type="caution">
    <text evidence="5">The sequence shown here is derived from an EMBL/GenBank/DDBJ whole genome shotgun (WGS) entry which is preliminary data.</text>
</comment>
<dbReference type="InterPro" id="IPR029044">
    <property type="entry name" value="Nucleotide-diphossugar_trans"/>
</dbReference>
<name>A0A397RPD6_9MOLU</name>
<sequence>MNYVEIVNLVFTCIFGLYGLLMLHFVIFGIIGVFTYKKYPKTDVINKYGLIIPARNEEKVVGNLIESIHKSDYPQDKLHIFVIAHNCTDNTAEVARRLQKEGFANISVYEYNNPNECTMGYAFRHLFSCIEKDYGTQSFDGFFIFNADNIVEKNYFTKMNDAFEYYDHQYVVTSFRNSKNFGSNIMSGLYGMYFALGCVCEFRGRNVCGCSTRIAGCGYVISSKVVENGWPYVTLTEDWEFSADQILDSNKIRYCDEAIFYDEQPTTFKVMWRQRVRWSRGHLLVLYSRVKDLLKALFSPKTKHRMSTFDIAMNCLPFCLVLGFIGILQYILLAFAPCFGIDYNTVLFGNQANEWWYNLLLGDGALWGLARSTIGTYFGMLALAIIVFIVCRKRIFHVSLGKKILVSLLWPLFLMIQFPIDFVAMCSRNLGWKVIPHDDKTTINTLDEKRKN</sequence>
<keyword evidence="4" id="KW-0812">Transmembrane</keyword>
<organism evidence="5 6">
    <name type="scientific">Anaeroplasma bactoclasticum</name>
    <dbReference type="NCBI Taxonomy" id="2088"/>
    <lineage>
        <taxon>Bacteria</taxon>
        <taxon>Bacillati</taxon>
        <taxon>Mycoplasmatota</taxon>
        <taxon>Mollicutes</taxon>
        <taxon>Anaeroplasmatales</taxon>
        <taxon>Anaeroplasmataceae</taxon>
        <taxon>Anaeroplasma</taxon>
    </lineage>
</organism>
<dbReference type="EMBL" id="QXEV01000017">
    <property type="protein sequence ID" value="RIA75538.1"/>
    <property type="molecule type" value="Genomic_DNA"/>
</dbReference>
<dbReference type="Pfam" id="PF13641">
    <property type="entry name" value="Glyco_tranf_2_3"/>
    <property type="match status" value="1"/>
</dbReference>
<dbReference type="PANTHER" id="PTHR43630:SF1">
    <property type="entry name" value="POLY-BETA-1,6-N-ACETYL-D-GLUCOSAMINE SYNTHASE"/>
    <property type="match status" value="1"/>
</dbReference>
<dbReference type="Proteomes" id="UP000266506">
    <property type="component" value="Unassembled WGS sequence"/>
</dbReference>
<feature type="transmembrane region" description="Helical" evidence="4">
    <location>
        <begin position="403"/>
        <end position="420"/>
    </location>
</feature>
<proteinExistence type="inferred from homology"/>
<dbReference type="AlphaFoldDB" id="A0A397RPD6"/>
<keyword evidence="4" id="KW-1133">Transmembrane helix</keyword>
<evidence type="ECO:0000256" key="2">
    <source>
        <dbReference type="ARBA" id="ARBA00022676"/>
    </source>
</evidence>
<keyword evidence="6" id="KW-1185">Reference proteome</keyword>
<keyword evidence="3 5" id="KW-0808">Transferase</keyword>
<evidence type="ECO:0000313" key="6">
    <source>
        <dbReference type="Proteomes" id="UP000266506"/>
    </source>
</evidence>
<evidence type="ECO:0000313" key="5">
    <source>
        <dbReference type="EMBL" id="RIA75538.1"/>
    </source>
</evidence>